<accession>A0ABR3QNG1</accession>
<gene>
    <name evidence="1" type="ORF">SLS60_010423</name>
</gene>
<sequence>MLSKMPTFRGETTLATIQKTDQITHRIHELLLRVVDLHYEFKNGFVPSERENSGIQLKALSETIKKDLSEGRDSAAELNVTDIAEAYTTAGYNRDEALVKAKEDLAGLAGRLRTIEEKVGKMVAEVVYSV</sequence>
<keyword evidence="2" id="KW-1185">Reference proteome</keyword>
<evidence type="ECO:0000313" key="2">
    <source>
        <dbReference type="Proteomes" id="UP001521785"/>
    </source>
</evidence>
<organism evidence="1 2">
    <name type="scientific">Paraconiothyrium brasiliense</name>
    <dbReference type="NCBI Taxonomy" id="300254"/>
    <lineage>
        <taxon>Eukaryota</taxon>
        <taxon>Fungi</taxon>
        <taxon>Dikarya</taxon>
        <taxon>Ascomycota</taxon>
        <taxon>Pezizomycotina</taxon>
        <taxon>Dothideomycetes</taxon>
        <taxon>Pleosporomycetidae</taxon>
        <taxon>Pleosporales</taxon>
        <taxon>Massarineae</taxon>
        <taxon>Didymosphaeriaceae</taxon>
        <taxon>Paraconiothyrium</taxon>
    </lineage>
</organism>
<dbReference type="EMBL" id="JAKJXO020000018">
    <property type="protein sequence ID" value="KAL1593691.1"/>
    <property type="molecule type" value="Genomic_DNA"/>
</dbReference>
<protein>
    <submittedName>
        <fullName evidence="1">Uncharacterized protein</fullName>
    </submittedName>
</protein>
<proteinExistence type="predicted"/>
<evidence type="ECO:0000313" key="1">
    <source>
        <dbReference type="EMBL" id="KAL1593691.1"/>
    </source>
</evidence>
<comment type="caution">
    <text evidence="1">The sequence shown here is derived from an EMBL/GenBank/DDBJ whole genome shotgun (WGS) entry which is preliminary data.</text>
</comment>
<name>A0ABR3QNG1_9PLEO</name>
<reference evidence="1 2" key="1">
    <citation type="submission" date="2024-02" db="EMBL/GenBank/DDBJ databases">
        <title>De novo assembly and annotation of 12 fungi associated with fruit tree decline syndrome in Ontario, Canada.</title>
        <authorList>
            <person name="Sulman M."/>
            <person name="Ellouze W."/>
            <person name="Ilyukhin E."/>
        </authorList>
    </citation>
    <scope>NUCLEOTIDE SEQUENCE [LARGE SCALE GENOMIC DNA]</scope>
    <source>
        <strain evidence="1 2">M42-189</strain>
    </source>
</reference>
<dbReference type="Proteomes" id="UP001521785">
    <property type="component" value="Unassembled WGS sequence"/>
</dbReference>